<dbReference type="Gramene" id="TraesLAC6B03G03412410.1">
    <property type="protein sequence ID" value="TraesLAC6B03G03412410.1.CDS1"/>
    <property type="gene ID" value="TraesLAC6B03G03412410"/>
</dbReference>
<dbReference type="Gramene" id="TraesRN6B0100255400.1">
    <property type="protein sequence ID" value="TraesRN6B0100255400.1"/>
    <property type="gene ID" value="TraesRN6B0100255400"/>
</dbReference>
<dbReference type="Gramene" id="TraesSTA6B03G03449320.1">
    <property type="protein sequence ID" value="TraesSTA6B03G03449320.1.CDS1"/>
    <property type="gene ID" value="TraesSTA6B03G03449320"/>
</dbReference>
<dbReference type="Gramene" id="TraesROB_scaffold_007141_01G000200.1">
    <property type="protein sequence ID" value="TraesROB_scaffold_007141_01G000200.1"/>
    <property type="gene ID" value="TraesROB_scaffold_007141_01G000200"/>
</dbReference>
<evidence type="ECO:0000313" key="2">
    <source>
        <dbReference type="Proteomes" id="UP000019116"/>
    </source>
</evidence>
<dbReference type="Gramene" id="TraesNOR6B03G03491160.1">
    <property type="protein sequence ID" value="TraesNOR6B03G03491160.1.CDS1"/>
    <property type="gene ID" value="TraesNOR6B03G03491160"/>
</dbReference>
<keyword evidence="2" id="KW-1185">Reference proteome</keyword>
<organism evidence="1">
    <name type="scientific">Triticum aestivum</name>
    <name type="common">Wheat</name>
    <dbReference type="NCBI Taxonomy" id="4565"/>
    <lineage>
        <taxon>Eukaryota</taxon>
        <taxon>Viridiplantae</taxon>
        <taxon>Streptophyta</taxon>
        <taxon>Embryophyta</taxon>
        <taxon>Tracheophyta</taxon>
        <taxon>Spermatophyta</taxon>
        <taxon>Magnoliopsida</taxon>
        <taxon>Liliopsida</taxon>
        <taxon>Poales</taxon>
        <taxon>Poaceae</taxon>
        <taxon>BOP clade</taxon>
        <taxon>Pooideae</taxon>
        <taxon>Triticodae</taxon>
        <taxon>Triticeae</taxon>
        <taxon>Triticinae</taxon>
        <taxon>Triticum</taxon>
    </lineage>
</organism>
<reference evidence="1" key="2">
    <citation type="submission" date="2018-10" db="UniProtKB">
        <authorList>
            <consortium name="EnsemblPlants"/>
        </authorList>
    </citation>
    <scope>IDENTIFICATION</scope>
</reference>
<dbReference type="Gramene" id="TraesJUL6B03G03484820.1">
    <property type="protein sequence ID" value="TraesJUL6B03G03484820.1.CDS1"/>
    <property type="gene ID" value="TraesJUL6B03G03484820"/>
</dbReference>
<dbReference type="Gramene" id="TraesLDM6B03G03462330.1">
    <property type="protein sequence ID" value="TraesLDM6B03G03462330.1.CDS1"/>
    <property type="gene ID" value="TraesLDM6B03G03462330"/>
</dbReference>
<sequence>MTEVQVELDCQCLVNALQGSDADLVAEGILFREIRHFARLNFNHVSFLFAPRACHNLARLIAAFGARRLVSRELWPESLPDDVLVRKASGMAGPV</sequence>
<dbReference type="AlphaFoldDB" id="A0A3B6PIY6"/>
<evidence type="ECO:0000313" key="1">
    <source>
        <dbReference type="EnsemblPlants" id="TraesCS6B02G107300.1.cds1"/>
    </source>
</evidence>
<dbReference type="Gramene" id="TraesARI6B03G03416300.1">
    <property type="protein sequence ID" value="TraesARI6B03G03416300.1.CDS1"/>
    <property type="gene ID" value="TraesARI6B03G03416300"/>
</dbReference>
<dbReference type="Gramene" id="TraesCLE_scaffold_011210_01G000100.1">
    <property type="protein sequence ID" value="TraesCLE_scaffold_011210_01G000100.1"/>
    <property type="gene ID" value="TraesCLE_scaffold_011210_01G000100"/>
</dbReference>
<protein>
    <submittedName>
        <fullName evidence="1">Uncharacterized protein</fullName>
    </submittedName>
</protein>
<dbReference type="Proteomes" id="UP000019116">
    <property type="component" value="Chromosome 6B"/>
</dbReference>
<dbReference type="Gramene" id="TraesCAD_scaffold_071929_01G000200.1">
    <property type="protein sequence ID" value="TraesCAD_scaffold_071929_01G000200.1"/>
    <property type="gene ID" value="TraesCAD_scaffold_071929_01G000200"/>
</dbReference>
<dbReference type="Gramene" id="TraesJAG6B03G03448680.1">
    <property type="protein sequence ID" value="TraesJAG6B03G03448680.1.CDS1"/>
    <property type="gene ID" value="TraesJAG6B03G03448680"/>
</dbReference>
<proteinExistence type="predicted"/>
<dbReference type="STRING" id="4565.A0A3B6PIY6"/>
<dbReference type="OrthoDB" id="696189at2759"/>
<dbReference type="Gramene" id="TraesCS6B02G107300.1">
    <property type="protein sequence ID" value="TraesCS6B02G107300.1.cds1"/>
    <property type="gene ID" value="TraesCS6B02G107300"/>
</dbReference>
<reference evidence="1" key="1">
    <citation type="submission" date="2018-08" db="EMBL/GenBank/DDBJ databases">
        <authorList>
            <person name="Rossello M."/>
        </authorList>
    </citation>
    <scope>NUCLEOTIDE SEQUENCE [LARGE SCALE GENOMIC DNA]</scope>
    <source>
        <strain evidence="1">cv. Chinese Spring</strain>
    </source>
</reference>
<name>A0A3B6PIY6_WHEAT</name>
<dbReference type="Gramene" id="TraesSYM6B03G03400630.1">
    <property type="protein sequence ID" value="TraesSYM6B03G03400630.1.CDS1"/>
    <property type="gene ID" value="TraesSYM6B03G03400630"/>
</dbReference>
<dbReference type="SMR" id="A0A3B6PIY6"/>
<dbReference type="EnsemblPlants" id="TraesCS6B02G107300.1">
    <property type="protein sequence ID" value="TraesCS6B02G107300.1.cds1"/>
    <property type="gene ID" value="TraesCS6B02G107300"/>
</dbReference>
<dbReference type="Gramene" id="TraesCS6B03G0259500.1">
    <property type="protein sequence ID" value="TraesCS6B03G0259500.1.CDS1"/>
    <property type="gene ID" value="TraesCS6B03G0259500"/>
</dbReference>
<accession>A0A3B6PIY6</accession>